<dbReference type="AlphaFoldDB" id="G2PK72"/>
<keyword evidence="2" id="KW-1185">Reference proteome</keyword>
<dbReference type="HOGENOM" id="CLU_2771392_0_0_10"/>
<dbReference type="RefSeq" id="WP_014032128.1">
    <property type="nucleotide sequence ID" value="NC_015945.1"/>
</dbReference>
<proteinExistence type="predicted"/>
<name>G2PK72_ALLRU</name>
<organism evidence="1 2">
    <name type="scientific">Allomuricauda ruestringensis (strain DSM 13258 / CIP 107369 / LMG 19739 / B1)</name>
    <name type="common">Muricauda ruestringensis</name>
    <dbReference type="NCBI Taxonomy" id="886377"/>
    <lineage>
        <taxon>Bacteria</taxon>
        <taxon>Pseudomonadati</taxon>
        <taxon>Bacteroidota</taxon>
        <taxon>Flavobacteriia</taxon>
        <taxon>Flavobacteriales</taxon>
        <taxon>Flavobacteriaceae</taxon>
        <taxon>Flagellimonas</taxon>
    </lineage>
</organism>
<accession>G2PK72</accession>
<dbReference type="EMBL" id="CP002999">
    <property type="protein sequence ID" value="AEM69846.1"/>
    <property type="molecule type" value="Genomic_DNA"/>
</dbReference>
<sequence>MHSKLLAVRLIQQDLKHSQLTDALRQIGLDDGGLYALDLMTIVAELMEVPPAKMERFAEMYGGYLDQAV</sequence>
<evidence type="ECO:0000313" key="1">
    <source>
        <dbReference type="EMBL" id="AEM69846.1"/>
    </source>
</evidence>
<reference evidence="1 2" key="2">
    <citation type="journal article" date="2012" name="Stand. Genomic Sci.">
        <title>Complete genome sequence of the facultatively anaerobic, appendaged bacterium Muricauda ruestringensis type strain (B1(T)).</title>
        <authorList>
            <person name="Huntemann M."/>
            <person name="Teshima H."/>
            <person name="Lapidus A."/>
            <person name="Nolan M."/>
            <person name="Lucas S."/>
            <person name="Hammon N."/>
            <person name="Deshpande S."/>
            <person name="Cheng J.F."/>
            <person name="Tapia R."/>
            <person name="Goodwin L.A."/>
            <person name="Pitluck S."/>
            <person name="Liolios K."/>
            <person name="Pagani I."/>
            <person name="Ivanova N."/>
            <person name="Mavromatis K."/>
            <person name="Mikhailova N."/>
            <person name="Pati A."/>
            <person name="Chen A."/>
            <person name="Palaniappan K."/>
            <person name="Land M."/>
            <person name="Hauser L."/>
            <person name="Pan C."/>
            <person name="Brambilla E.M."/>
            <person name="Rohde M."/>
            <person name="Spring S."/>
            <person name="Goker M."/>
            <person name="Detter J.C."/>
            <person name="Bristow J."/>
            <person name="Eisen J.A."/>
            <person name="Markowitz V."/>
            <person name="Hugenholtz P."/>
            <person name="Kyrpides N.C."/>
            <person name="Klenk H.P."/>
            <person name="Woyke T."/>
        </authorList>
    </citation>
    <scope>NUCLEOTIDE SEQUENCE [LARGE SCALE GENOMIC DNA]</scope>
    <source>
        <strain evidence="2">DSM 13258 / LMG 19739 / B1</strain>
    </source>
</reference>
<protein>
    <submittedName>
        <fullName evidence="1">Uncharacterized protein</fullName>
    </submittedName>
</protein>
<evidence type="ECO:0000313" key="2">
    <source>
        <dbReference type="Proteomes" id="UP000008908"/>
    </source>
</evidence>
<dbReference type="OrthoDB" id="1445985at2"/>
<dbReference type="Proteomes" id="UP000008908">
    <property type="component" value="Chromosome"/>
</dbReference>
<gene>
    <name evidence="1" type="ordered locus">Murru_0797</name>
</gene>
<reference evidence="2" key="1">
    <citation type="submission" date="2011-08" db="EMBL/GenBank/DDBJ databases">
        <title>The complete genome of Muricauda ruestringensis DSM 13258.</title>
        <authorList>
            <person name="Lucas S."/>
            <person name="Han J."/>
            <person name="Lapidus A."/>
            <person name="Bruce D."/>
            <person name="Goodwin L."/>
            <person name="Pitluck S."/>
            <person name="Peters L."/>
            <person name="Kyrpides N."/>
            <person name="Mavromatis K."/>
            <person name="Ivanova N."/>
            <person name="Ovchinnikova G."/>
            <person name="Teshima H."/>
            <person name="Detter J.C."/>
            <person name="Tapia R."/>
            <person name="Han C."/>
            <person name="Land M."/>
            <person name="Hauser L."/>
            <person name="Markowitz V."/>
            <person name="Cheng J.-F."/>
            <person name="Hugenholtz P."/>
            <person name="Woyke T."/>
            <person name="Wu D."/>
            <person name="Spring S."/>
            <person name="Schroeder M."/>
            <person name="Brambilla E."/>
            <person name="Klenk H.-P."/>
            <person name="Eisen J.A."/>
        </authorList>
    </citation>
    <scope>NUCLEOTIDE SEQUENCE [LARGE SCALE GENOMIC DNA]</scope>
    <source>
        <strain evidence="2">DSM 13258 / LMG 19739 / B1</strain>
    </source>
</reference>
<dbReference type="KEGG" id="mrs:Murru_0797"/>